<dbReference type="InterPro" id="IPR011991">
    <property type="entry name" value="ArsR-like_HTH"/>
</dbReference>
<keyword evidence="3" id="KW-0804">Transcription</keyword>
<name>A0A6L5X450_9FIRM</name>
<dbReference type="SUPFAM" id="SSF46785">
    <property type="entry name" value="Winged helix' DNA-binding domain"/>
    <property type="match status" value="1"/>
</dbReference>
<evidence type="ECO:0000256" key="2">
    <source>
        <dbReference type="ARBA" id="ARBA00023125"/>
    </source>
</evidence>
<comment type="caution">
    <text evidence="6">The sequence shown here is derived from an EMBL/GenBank/DDBJ whole genome shotgun (WGS) entry which is preliminary data.</text>
</comment>
<dbReference type="AlphaFoldDB" id="A0A6L5X450"/>
<dbReference type="InterPro" id="IPR051081">
    <property type="entry name" value="HTH_MetalResp_TranReg"/>
</dbReference>
<dbReference type="PANTHER" id="PTHR33154">
    <property type="entry name" value="TRANSCRIPTIONAL REGULATOR, ARSR FAMILY"/>
    <property type="match status" value="1"/>
</dbReference>
<dbReference type="InterPro" id="IPR036388">
    <property type="entry name" value="WH-like_DNA-bd_sf"/>
</dbReference>
<dbReference type="GO" id="GO:0003700">
    <property type="term" value="F:DNA-binding transcription factor activity"/>
    <property type="evidence" value="ECO:0007669"/>
    <property type="project" value="InterPro"/>
</dbReference>
<organism evidence="6 7">
    <name type="scientific">Porcincola intestinalis</name>
    <dbReference type="NCBI Taxonomy" id="2606632"/>
    <lineage>
        <taxon>Bacteria</taxon>
        <taxon>Bacillati</taxon>
        <taxon>Bacillota</taxon>
        <taxon>Clostridia</taxon>
        <taxon>Lachnospirales</taxon>
        <taxon>Lachnospiraceae</taxon>
        <taxon>Porcincola</taxon>
    </lineage>
</organism>
<evidence type="ECO:0000313" key="6">
    <source>
        <dbReference type="EMBL" id="MSS15121.1"/>
    </source>
</evidence>
<evidence type="ECO:0000259" key="5">
    <source>
        <dbReference type="PROSITE" id="PS50987"/>
    </source>
</evidence>
<evidence type="ECO:0000313" key="7">
    <source>
        <dbReference type="Proteomes" id="UP000481852"/>
    </source>
</evidence>
<dbReference type="InterPro" id="IPR036390">
    <property type="entry name" value="WH_DNA-bd_sf"/>
</dbReference>
<gene>
    <name evidence="6" type="ORF">FYJ35_08755</name>
</gene>
<evidence type="ECO:0000256" key="1">
    <source>
        <dbReference type="ARBA" id="ARBA00023015"/>
    </source>
</evidence>
<proteinExistence type="predicted"/>
<dbReference type="InterPro" id="IPR001845">
    <property type="entry name" value="HTH_ArsR_DNA-bd_dom"/>
</dbReference>
<dbReference type="Gene3D" id="1.10.10.10">
    <property type="entry name" value="Winged helix-like DNA-binding domain superfamily/Winged helix DNA-binding domain"/>
    <property type="match status" value="1"/>
</dbReference>
<keyword evidence="7" id="KW-1185">Reference proteome</keyword>
<dbReference type="CDD" id="cd00090">
    <property type="entry name" value="HTH_ARSR"/>
    <property type="match status" value="1"/>
</dbReference>
<dbReference type="SMART" id="SM00418">
    <property type="entry name" value="HTH_ARSR"/>
    <property type="match status" value="1"/>
</dbReference>
<dbReference type="PRINTS" id="PR00778">
    <property type="entry name" value="HTHARSR"/>
</dbReference>
<dbReference type="RefSeq" id="WP_154525637.1">
    <property type="nucleotide sequence ID" value="NZ_JAXFDQ010000008.1"/>
</dbReference>
<dbReference type="Pfam" id="PF01022">
    <property type="entry name" value="HTH_5"/>
    <property type="match status" value="1"/>
</dbReference>
<evidence type="ECO:0000256" key="4">
    <source>
        <dbReference type="SAM" id="MobiDB-lite"/>
    </source>
</evidence>
<dbReference type="EMBL" id="VULZ01000008">
    <property type="protein sequence ID" value="MSS15121.1"/>
    <property type="molecule type" value="Genomic_DNA"/>
</dbReference>
<dbReference type="PROSITE" id="PS50987">
    <property type="entry name" value="HTH_ARSR_2"/>
    <property type="match status" value="1"/>
</dbReference>
<keyword evidence="2" id="KW-0238">DNA-binding</keyword>
<dbReference type="NCBIfam" id="NF033788">
    <property type="entry name" value="HTH_metalloreg"/>
    <property type="match status" value="1"/>
</dbReference>
<feature type="domain" description="HTH arsR-type" evidence="5">
    <location>
        <begin position="1"/>
        <end position="91"/>
    </location>
</feature>
<reference evidence="6 7" key="1">
    <citation type="submission" date="2019-08" db="EMBL/GenBank/DDBJ databases">
        <title>In-depth cultivation of the pig gut microbiome towards novel bacterial diversity and tailored functional studies.</title>
        <authorList>
            <person name="Wylensek D."/>
            <person name="Hitch T.C.A."/>
            <person name="Clavel T."/>
        </authorList>
    </citation>
    <scope>NUCLEOTIDE SEQUENCE [LARGE SCALE GENOMIC DNA]</scope>
    <source>
        <strain evidence="6 7">Oil+RF-744-WCA-WT-11</strain>
    </source>
</reference>
<feature type="region of interest" description="Disordered" evidence="4">
    <location>
        <begin position="96"/>
        <end position="123"/>
    </location>
</feature>
<keyword evidence="1" id="KW-0805">Transcription regulation</keyword>
<sequence>MNAMDAALICRALGDSNRIQIVELLMNGEMCGCRLLEHFQIAQPTLSHHMKVLAECGLVNGRKEWKNTYYSLNCDVLTAFREYIDHLNCGKACRQKSEDRGCCGEGNPDQVCRSREKTTGGCCDQKQADQCR</sequence>
<evidence type="ECO:0000256" key="3">
    <source>
        <dbReference type="ARBA" id="ARBA00023163"/>
    </source>
</evidence>
<dbReference type="Proteomes" id="UP000481852">
    <property type="component" value="Unassembled WGS sequence"/>
</dbReference>
<accession>A0A6L5X450</accession>
<protein>
    <submittedName>
        <fullName evidence="6">Winged helix-turn-helix transcriptional regulator</fullName>
    </submittedName>
</protein>
<dbReference type="GO" id="GO:0003677">
    <property type="term" value="F:DNA binding"/>
    <property type="evidence" value="ECO:0007669"/>
    <property type="project" value="UniProtKB-KW"/>
</dbReference>
<dbReference type="PANTHER" id="PTHR33154:SF18">
    <property type="entry name" value="ARSENICAL RESISTANCE OPERON REPRESSOR"/>
    <property type="match status" value="1"/>
</dbReference>